<dbReference type="InterPro" id="IPR000086">
    <property type="entry name" value="NUDIX_hydrolase_dom"/>
</dbReference>
<dbReference type="InterPro" id="IPR020476">
    <property type="entry name" value="Nudix_hydrolase"/>
</dbReference>
<dbReference type="Proteomes" id="UP001596405">
    <property type="component" value="Unassembled WGS sequence"/>
</dbReference>
<sequence length="161" mass="18736">MENIHPLAESYSFKTRVRVCGLLVQDNKLLLARHKAAFGNGYFWMPPGGGLDYGEKVKDCLRREFKEETGLEVEVGRFLYINEFLREPLHAIEIFFEVKLVQGDLALGIDPEHAPDAQLLEEVKFLTTREIFQFHREELHPILHAVVNFDDLFIPRHQFVD</sequence>
<evidence type="ECO:0000313" key="6">
    <source>
        <dbReference type="Proteomes" id="UP001596405"/>
    </source>
</evidence>
<protein>
    <submittedName>
        <fullName evidence="5">NUDIX domain-containing protein</fullName>
    </submittedName>
</protein>
<evidence type="ECO:0000259" key="4">
    <source>
        <dbReference type="PROSITE" id="PS51462"/>
    </source>
</evidence>
<dbReference type="RefSeq" id="WP_066620610.1">
    <property type="nucleotide sequence ID" value="NZ_JBHSYQ010000016.1"/>
</dbReference>
<dbReference type="PROSITE" id="PS00893">
    <property type="entry name" value="NUDIX_BOX"/>
    <property type="match status" value="1"/>
</dbReference>
<dbReference type="InterPro" id="IPR015797">
    <property type="entry name" value="NUDIX_hydrolase-like_dom_sf"/>
</dbReference>
<name>A0ABW2DPP7_9BACT</name>
<evidence type="ECO:0000256" key="2">
    <source>
        <dbReference type="ARBA" id="ARBA00022801"/>
    </source>
</evidence>
<accession>A0ABW2DPP7</accession>
<evidence type="ECO:0000256" key="3">
    <source>
        <dbReference type="RuleBase" id="RU003476"/>
    </source>
</evidence>
<comment type="caution">
    <text evidence="5">The sequence shown here is derived from an EMBL/GenBank/DDBJ whole genome shotgun (WGS) entry which is preliminary data.</text>
</comment>
<reference evidence="6" key="1">
    <citation type="journal article" date="2019" name="Int. J. Syst. Evol. Microbiol.">
        <title>The Global Catalogue of Microorganisms (GCM) 10K type strain sequencing project: providing services to taxonomists for standard genome sequencing and annotation.</title>
        <authorList>
            <consortium name="The Broad Institute Genomics Platform"/>
            <consortium name="The Broad Institute Genome Sequencing Center for Infectious Disease"/>
            <person name="Wu L."/>
            <person name="Ma J."/>
        </authorList>
    </citation>
    <scope>NUCLEOTIDE SEQUENCE [LARGE SCALE GENOMIC DNA]</scope>
    <source>
        <strain evidence="6">CGMCC 4.7393</strain>
    </source>
</reference>
<dbReference type="PROSITE" id="PS51462">
    <property type="entry name" value="NUDIX"/>
    <property type="match status" value="1"/>
</dbReference>
<comment type="similarity">
    <text evidence="3">Belongs to the Nudix hydrolase family.</text>
</comment>
<evidence type="ECO:0000313" key="5">
    <source>
        <dbReference type="EMBL" id="MFC6999802.1"/>
    </source>
</evidence>
<dbReference type="PANTHER" id="PTHR43046:SF14">
    <property type="entry name" value="MUTT_NUDIX FAMILY PROTEIN"/>
    <property type="match status" value="1"/>
</dbReference>
<dbReference type="PANTHER" id="PTHR43046">
    <property type="entry name" value="GDP-MANNOSE MANNOSYL HYDROLASE"/>
    <property type="match status" value="1"/>
</dbReference>
<organism evidence="5 6">
    <name type="scientific">Rufibacter roseus</name>
    <dbReference type="NCBI Taxonomy" id="1567108"/>
    <lineage>
        <taxon>Bacteria</taxon>
        <taxon>Pseudomonadati</taxon>
        <taxon>Bacteroidota</taxon>
        <taxon>Cytophagia</taxon>
        <taxon>Cytophagales</taxon>
        <taxon>Hymenobacteraceae</taxon>
        <taxon>Rufibacter</taxon>
    </lineage>
</organism>
<dbReference type="PRINTS" id="PR00502">
    <property type="entry name" value="NUDIXFAMILY"/>
</dbReference>
<feature type="domain" description="Nudix hydrolase" evidence="4">
    <location>
        <begin position="13"/>
        <end position="159"/>
    </location>
</feature>
<dbReference type="InterPro" id="IPR020084">
    <property type="entry name" value="NUDIX_hydrolase_CS"/>
</dbReference>
<gene>
    <name evidence="5" type="ORF">ACFQHR_19355</name>
</gene>
<proteinExistence type="inferred from homology"/>
<evidence type="ECO:0000256" key="1">
    <source>
        <dbReference type="ARBA" id="ARBA00001946"/>
    </source>
</evidence>
<dbReference type="CDD" id="cd18880">
    <property type="entry name" value="NUDIX_ADPRase"/>
    <property type="match status" value="1"/>
</dbReference>
<dbReference type="SUPFAM" id="SSF55811">
    <property type="entry name" value="Nudix"/>
    <property type="match status" value="1"/>
</dbReference>
<dbReference type="Pfam" id="PF00293">
    <property type="entry name" value="NUDIX"/>
    <property type="match status" value="1"/>
</dbReference>
<comment type="cofactor">
    <cofactor evidence="1">
        <name>Mg(2+)</name>
        <dbReference type="ChEBI" id="CHEBI:18420"/>
    </cofactor>
</comment>
<keyword evidence="2 3" id="KW-0378">Hydrolase</keyword>
<dbReference type="Gene3D" id="3.90.79.10">
    <property type="entry name" value="Nucleoside Triphosphate Pyrophosphohydrolase"/>
    <property type="match status" value="1"/>
</dbReference>
<keyword evidence="6" id="KW-1185">Reference proteome</keyword>
<dbReference type="EMBL" id="JBHSYQ010000016">
    <property type="protein sequence ID" value="MFC6999802.1"/>
    <property type="molecule type" value="Genomic_DNA"/>
</dbReference>